<dbReference type="PRINTS" id="PR00775">
    <property type="entry name" value="HEATSHOCK90"/>
</dbReference>
<dbReference type="AlphaFoldDB" id="A0A9D1LSK3"/>
<gene>
    <name evidence="7" type="primary">htpG</name>
    <name evidence="7" type="ORF">IAC59_08015</name>
</gene>
<proteinExistence type="inferred from homology"/>
<dbReference type="Gene3D" id="3.40.50.11260">
    <property type="match status" value="1"/>
</dbReference>
<dbReference type="GO" id="GO:0051082">
    <property type="term" value="F:unfolded protein binding"/>
    <property type="evidence" value="ECO:0007669"/>
    <property type="project" value="InterPro"/>
</dbReference>
<evidence type="ECO:0000313" key="7">
    <source>
        <dbReference type="EMBL" id="HIU47190.1"/>
    </source>
</evidence>
<comment type="similarity">
    <text evidence="1">Belongs to the heat shock protein 90 family.</text>
</comment>
<feature type="binding site" evidence="5">
    <location>
        <position position="33"/>
    </location>
    <ligand>
        <name>ATP</name>
        <dbReference type="ChEBI" id="CHEBI:30616"/>
    </ligand>
</feature>
<dbReference type="GO" id="GO:0005524">
    <property type="term" value="F:ATP binding"/>
    <property type="evidence" value="ECO:0007669"/>
    <property type="project" value="UniProtKB-KW"/>
</dbReference>
<dbReference type="Gene3D" id="3.30.565.10">
    <property type="entry name" value="Histidine kinase-like ATPase, C-terminal domain"/>
    <property type="match status" value="1"/>
</dbReference>
<feature type="binding site" evidence="5">
    <location>
        <position position="364"/>
    </location>
    <ligand>
        <name>ATP</name>
        <dbReference type="ChEBI" id="CHEBI:30616"/>
    </ligand>
</feature>
<protein>
    <submittedName>
        <fullName evidence="7">Molecular chaperone HtpG</fullName>
    </submittedName>
</protein>
<reference evidence="7" key="1">
    <citation type="submission" date="2020-10" db="EMBL/GenBank/DDBJ databases">
        <authorList>
            <person name="Gilroy R."/>
        </authorList>
    </citation>
    <scope>NUCLEOTIDE SEQUENCE</scope>
    <source>
        <strain evidence="7">ChiSxjej2B14-8506</strain>
    </source>
</reference>
<dbReference type="NCBIfam" id="NF003555">
    <property type="entry name" value="PRK05218.1"/>
    <property type="match status" value="1"/>
</dbReference>
<dbReference type="GO" id="GO:0016887">
    <property type="term" value="F:ATP hydrolysis activity"/>
    <property type="evidence" value="ECO:0007669"/>
    <property type="project" value="InterPro"/>
</dbReference>
<dbReference type="SUPFAM" id="SSF55874">
    <property type="entry name" value="ATPase domain of HSP90 chaperone/DNA topoisomerase II/histidine kinase"/>
    <property type="match status" value="1"/>
</dbReference>
<sequence length="651" mass="74052">MSEKKGTISIHAQNIMPIIKKWLYSDKDIFVRELVSNGCDAIAKYKLLASRGEVEAEDDYAVYIEVDKENKVMRFIDNGVGMTADEVEKYITQVAFSGATEFIEKYKGDKNDGDGIIGHFGLGFYSAFMAVEKVQIDTLSWQKDAQPVRWVSSDGMEYDMSEGDRTTRGSTITLYMNEDSLDFLEPARIREVLDKYCAFMPIPIYLNIIGQTEEVEVEDESAEPAEATEGDKAEAAEGDKAESKPKKRVTRPVGPKQINDTHPLWLKMPKDVTDDEYKAFYHKVFHDYDEPLFWIHLNADYPFNLKGILYFPKLKNEFTANEGQIKLFSGQVFVADNIKEVIPEFLMLLKGVIDCSDLPLNVSRSFLQNDGYVQKMAAYITRKVADRLVSEFENNREQYQGYWSDINPFVKYGCIKDKKFYDRVKGAIIFKTVDGEYLTLEEYKAKNPEKQEKTVYYCNDAQAQAQAVELYKQQGITVVLLDQLIDGNFISFLEYTESGMQFKRVDSDVSGLTEDDAVIDANWTSHLEELFRAATGNDKLDVELKKLKSEAMPAMVMVEEQSRRFTEMSKRWGGGFAFPEQKKLVLNTGNALVQYLATADVDEKSKLMARQVYDLAEMGQAPLDGDAMLAFVKRSYELLALLADANGKKND</sequence>
<dbReference type="CDD" id="cd16927">
    <property type="entry name" value="HATPase_Hsp90-like"/>
    <property type="match status" value="1"/>
</dbReference>
<dbReference type="InterPro" id="IPR020575">
    <property type="entry name" value="Hsp90_N"/>
</dbReference>
<evidence type="ECO:0000256" key="4">
    <source>
        <dbReference type="ARBA" id="ARBA00023186"/>
    </source>
</evidence>
<evidence type="ECO:0000256" key="2">
    <source>
        <dbReference type="ARBA" id="ARBA00022741"/>
    </source>
</evidence>
<feature type="region of interest" description="Disordered" evidence="6">
    <location>
        <begin position="216"/>
        <end position="256"/>
    </location>
</feature>
<dbReference type="Pfam" id="PF00183">
    <property type="entry name" value="HSP90"/>
    <property type="match status" value="1"/>
</dbReference>
<keyword evidence="4" id="KW-0143">Chaperone</keyword>
<dbReference type="InterPro" id="IPR037196">
    <property type="entry name" value="HSP90_C"/>
</dbReference>
<feature type="binding site" evidence="5">
    <location>
        <position position="77"/>
    </location>
    <ligand>
        <name>ATP</name>
        <dbReference type="ChEBI" id="CHEBI:30616"/>
    </ligand>
</feature>
<dbReference type="EMBL" id="DVNK01000050">
    <property type="protein sequence ID" value="HIU47190.1"/>
    <property type="molecule type" value="Genomic_DNA"/>
</dbReference>
<keyword evidence="2 5" id="KW-0547">Nucleotide-binding</keyword>
<feature type="binding site" evidence="5">
    <location>
        <begin position="97"/>
        <end position="98"/>
    </location>
    <ligand>
        <name>ATP</name>
        <dbReference type="ChEBI" id="CHEBI:30616"/>
    </ligand>
</feature>
<feature type="compositionally biased region" description="Basic and acidic residues" evidence="6">
    <location>
        <begin position="229"/>
        <end position="244"/>
    </location>
</feature>
<dbReference type="SUPFAM" id="SSF54211">
    <property type="entry name" value="Ribosomal protein S5 domain 2-like"/>
    <property type="match status" value="1"/>
</dbReference>
<dbReference type="Proteomes" id="UP000824123">
    <property type="component" value="Unassembled WGS sequence"/>
</dbReference>
<evidence type="ECO:0000256" key="5">
    <source>
        <dbReference type="PIRSR" id="PIRSR002583-1"/>
    </source>
</evidence>
<feature type="binding site" evidence="5">
    <location>
        <position position="82"/>
    </location>
    <ligand>
        <name>ATP</name>
        <dbReference type="ChEBI" id="CHEBI:30616"/>
    </ligand>
</feature>
<comment type="caution">
    <text evidence="7">The sequence shown here is derived from an EMBL/GenBank/DDBJ whole genome shotgun (WGS) entry which is preliminary data.</text>
</comment>
<dbReference type="InterPro" id="IPR001404">
    <property type="entry name" value="Hsp90_fam"/>
</dbReference>
<evidence type="ECO:0000256" key="6">
    <source>
        <dbReference type="SAM" id="MobiDB-lite"/>
    </source>
</evidence>
<accession>A0A9D1LSK3</accession>
<keyword evidence="3 5" id="KW-0067">ATP-binding</keyword>
<feature type="binding site" evidence="5">
    <location>
        <position position="37"/>
    </location>
    <ligand>
        <name>ATP</name>
        <dbReference type="ChEBI" id="CHEBI:30616"/>
    </ligand>
</feature>
<dbReference type="InterPro" id="IPR020568">
    <property type="entry name" value="Ribosomal_Su5_D2-typ_SF"/>
</dbReference>
<dbReference type="PIRSF" id="PIRSF002583">
    <property type="entry name" value="Hsp90"/>
    <property type="match status" value="1"/>
</dbReference>
<dbReference type="GO" id="GO:0140662">
    <property type="term" value="F:ATP-dependent protein folding chaperone"/>
    <property type="evidence" value="ECO:0007669"/>
    <property type="project" value="InterPro"/>
</dbReference>
<dbReference type="Pfam" id="PF13589">
    <property type="entry name" value="HATPase_c_3"/>
    <property type="match status" value="1"/>
</dbReference>
<dbReference type="InterPro" id="IPR036890">
    <property type="entry name" value="HATPase_C_sf"/>
</dbReference>
<name>A0A9D1LSK3_9FIRM</name>
<dbReference type="PANTHER" id="PTHR11528">
    <property type="entry name" value="HEAT SHOCK PROTEIN 90 FAMILY MEMBER"/>
    <property type="match status" value="1"/>
</dbReference>
<dbReference type="Gene3D" id="1.20.120.790">
    <property type="entry name" value="Heat shock protein 90, C-terminal domain"/>
    <property type="match status" value="1"/>
</dbReference>
<evidence type="ECO:0000256" key="3">
    <source>
        <dbReference type="ARBA" id="ARBA00022840"/>
    </source>
</evidence>
<reference evidence="7" key="2">
    <citation type="journal article" date="2021" name="PeerJ">
        <title>Extensive microbial diversity within the chicken gut microbiome revealed by metagenomics and culture.</title>
        <authorList>
            <person name="Gilroy R."/>
            <person name="Ravi A."/>
            <person name="Getino M."/>
            <person name="Pursley I."/>
            <person name="Horton D.L."/>
            <person name="Alikhan N.F."/>
            <person name="Baker D."/>
            <person name="Gharbi K."/>
            <person name="Hall N."/>
            <person name="Watson M."/>
            <person name="Adriaenssens E.M."/>
            <person name="Foster-Nyarko E."/>
            <person name="Jarju S."/>
            <person name="Secka A."/>
            <person name="Antonio M."/>
            <person name="Oren A."/>
            <person name="Chaudhuri R.R."/>
            <person name="La Ragione R."/>
            <person name="Hildebrand F."/>
            <person name="Pallen M.J."/>
        </authorList>
    </citation>
    <scope>NUCLEOTIDE SEQUENCE</scope>
    <source>
        <strain evidence="7">ChiSxjej2B14-8506</strain>
    </source>
</reference>
<feature type="compositionally biased region" description="Acidic residues" evidence="6">
    <location>
        <begin position="216"/>
        <end position="228"/>
    </location>
</feature>
<organism evidence="7 8">
    <name type="scientific">Candidatus Fimadaptatus faecigallinarum</name>
    <dbReference type="NCBI Taxonomy" id="2840814"/>
    <lineage>
        <taxon>Bacteria</taxon>
        <taxon>Bacillati</taxon>
        <taxon>Bacillota</taxon>
        <taxon>Clostridia</taxon>
        <taxon>Eubacteriales</taxon>
        <taxon>Candidatus Fimadaptatus</taxon>
    </lineage>
</organism>
<dbReference type="Gene3D" id="3.30.230.80">
    <property type="match status" value="1"/>
</dbReference>
<evidence type="ECO:0000313" key="8">
    <source>
        <dbReference type="Proteomes" id="UP000824123"/>
    </source>
</evidence>
<evidence type="ECO:0000256" key="1">
    <source>
        <dbReference type="ARBA" id="ARBA00008239"/>
    </source>
</evidence>